<dbReference type="AlphaFoldDB" id="A0A699Y6G1"/>
<evidence type="ECO:0000313" key="2">
    <source>
        <dbReference type="Proteomes" id="UP000485058"/>
    </source>
</evidence>
<comment type="caution">
    <text evidence="1">The sequence shown here is derived from an EMBL/GenBank/DDBJ whole genome shotgun (WGS) entry which is preliminary data.</text>
</comment>
<sequence>MMKTLKLLCAVMSIYVPNARNVKSKGKFKARSISLRITNLQRAIIFEHSRLNRFTSRLNRFISGGEQA</sequence>
<dbReference type="EMBL" id="BLLF01000004">
    <property type="protein sequence ID" value="GFH05623.1"/>
    <property type="molecule type" value="Genomic_DNA"/>
</dbReference>
<reference evidence="1 2" key="1">
    <citation type="submission" date="2020-02" db="EMBL/GenBank/DDBJ databases">
        <title>Draft genome sequence of Haematococcus lacustris strain NIES-144.</title>
        <authorList>
            <person name="Morimoto D."/>
            <person name="Nakagawa S."/>
            <person name="Yoshida T."/>
            <person name="Sawayama S."/>
        </authorList>
    </citation>
    <scope>NUCLEOTIDE SEQUENCE [LARGE SCALE GENOMIC DNA]</scope>
    <source>
        <strain evidence="1 2">NIES-144</strain>
    </source>
</reference>
<keyword evidence="2" id="KW-1185">Reference proteome</keyword>
<evidence type="ECO:0000313" key="1">
    <source>
        <dbReference type="EMBL" id="GFH05623.1"/>
    </source>
</evidence>
<protein>
    <submittedName>
        <fullName evidence="1">Uncharacterized protein</fullName>
    </submittedName>
</protein>
<gene>
    <name evidence="1" type="ORF">HaLaN_00120</name>
</gene>
<organism evidence="1 2">
    <name type="scientific">Haematococcus lacustris</name>
    <name type="common">Green alga</name>
    <name type="synonym">Haematococcus pluvialis</name>
    <dbReference type="NCBI Taxonomy" id="44745"/>
    <lineage>
        <taxon>Eukaryota</taxon>
        <taxon>Viridiplantae</taxon>
        <taxon>Chlorophyta</taxon>
        <taxon>core chlorophytes</taxon>
        <taxon>Chlorophyceae</taxon>
        <taxon>CS clade</taxon>
        <taxon>Chlamydomonadales</taxon>
        <taxon>Haematococcaceae</taxon>
        <taxon>Haematococcus</taxon>
    </lineage>
</organism>
<name>A0A699Y6G1_HAELA</name>
<feature type="non-terminal residue" evidence="1">
    <location>
        <position position="1"/>
    </location>
</feature>
<accession>A0A699Y6G1</accession>
<proteinExistence type="predicted"/>
<dbReference type="Proteomes" id="UP000485058">
    <property type="component" value="Unassembled WGS sequence"/>
</dbReference>